<name>A0A9P6CGR1_9AGAR</name>
<sequence>MFRKLTLTALLASASFLAVRADVVPSVPGPGVVYNSGATCRIEWDGDKDSNTVWKNMSIQLMTGSNFEMVHLTTVASGQDGTASGFFEHPCPAVTPFSAIYFYQFTSPLATEKTWTTRFTIASPTGATVPPANPTQPGTNAAIPWGVGALADPSTAVPPPAGVDASAPSGSVPGPSSVSSTDTVPATPTVTPINTPSIHPTNSATNTSASHSATPSTSANSTIGTSANNNAALGSATIDSRMWKVAIALGASTMTFALFM</sequence>
<evidence type="ECO:0000256" key="2">
    <source>
        <dbReference type="SAM" id="SignalP"/>
    </source>
</evidence>
<reference evidence="3" key="1">
    <citation type="submission" date="2020-11" db="EMBL/GenBank/DDBJ databases">
        <authorList>
            <consortium name="DOE Joint Genome Institute"/>
            <person name="Ahrendt S."/>
            <person name="Riley R."/>
            <person name="Andreopoulos W."/>
            <person name="Labutti K."/>
            <person name="Pangilinan J."/>
            <person name="Ruiz-Duenas F.J."/>
            <person name="Barrasa J.M."/>
            <person name="Sanchez-Garcia M."/>
            <person name="Camarero S."/>
            <person name="Miyauchi S."/>
            <person name="Serrano A."/>
            <person name="Linde D."/>
            <person name="Babiker R."/>
            <person name="Drula E."/>
            <person name="Ayuso-Fernandez I."/>
            <person name="Pacheco R."/>
            <person name="Padilla G."/>
            <person name="Ferreira P."/>
            <person name="Barriuso J."/>
            <person name="Kellner H."/>
            <person name="Castanera R."/>
            <person name="Alfaro M."/>
            <person name="Ramirez L."/>
            <person name="Pisabarro A.G."/>
            <person name="Kuo A."/>
            <person name="Tritt A."/>
            <person name="Lipzen A."/>
            <person name="He G."/>
            <person name="Yan M."/>
            <person name="Ng V."/>
            <person name="Cullen D."/>
            <person name="Martin F."/>
            <person name="Rosso M.-N."/>
            <person name="Henrissat B."/>
            <person name="Hibbett D."/>
            <person name="Martinez A.T."/>
            <person name="Grigoriev I.V."/>
        </authorList>
    </citation>
    <scope>NUCLEOTIDE SEQUENCE</scope>
    <source>
        <strain evidence="3">CBS 247.69</strain>
    </source>
</reference>
<organism evidence="3 4">
    <name type="scientific">Collybia nuda</name>
    <dbReference type="NCBI Taxonomy" id="64659"/>
    <lineage>
        <taxon>Eukaryota</taxon>
        <taxon>Fungi</taxon>
        <taxon>Dikarya</taxon>
        <taxon>Basidiomycota</taxon>
        <taxon>Agaricomycotina</taxon>
        <taxon>Agaricomycetes</taxon>
        <taxon>Agaricomycetidae</taxon>
        <taxon>Agaricales</taxon>
        <taxon>Tricholomatineae</taxon>
        <taxon>Clitocybaceae</taxon>
        <taxon>Collybia</taxon>
    </lineage>
</organism>
<dbReference type="PANTHER" id="PTHR40633">
    <property type="entry name" value="MATRIX PROTEIN, PUTATIVE (AFU_ORTHOLOGUE AFUA_8G05410)-RELATED"/>
    <property type="match status" value="1"/>
</dbReference>
<dbReference type="EMBL" id="MU150246">
    <property type="protein sequence ID" value="KAF9465561.1"/>
    <property type="molecule type" value="Genomic_DNA"/>
</dbReference>
<evidence type="ECO:0000313" key="3">
    <source>
        <dbReference type="EMBL" id="KAF9465561.1"/>
    </source>
</evidence>
<feature type="compositionally biased region" description="Low complexity" evidence="1">
    <location>
        <begin position="164"/>
        <end position="192"/>
    </location>
</feature>
<evidence type="ECO:0000256" key="1">
    <source>
        <dbReference type="SAM" id="MobiDB-lite"/>
    </source>
</evidence>
<feature type="chain" id="PRO_5040237748" evidence="2">
    <location>
        <begin position="22"/>
        <end position="260"/>
    </location>
</feature>
<feature type="region of interest" description="Disordered" evidence="1">
    <location>
        <begin position="151"/>
        <end position="227"/>
    </location>
</feature>
<comment type="caution">
    <text evidence="3">The sequence shown here is derived from an EMBL/GenBank/DDBJ whole genome shotgun (WGS) entry which is preliminary data.</text>
</comment>
<dbReference type="AlphaFoldDB" id="A0A9P6CGR1"/>
<dbReference type="Proteomes" id="UP000807353">
    <property type="component" value="Unassembled WGS sequence"/>
</dbReference>
<evidence type="ECO:0000313" key="4">
    <source>
        <dbReference type="Proteomes" id="UP000807353"/>
    </source>
</evidence>
<feature type="signal peptide" evidence="2">
    <location>
        <begin position="1"/>
        <end position="21"/>
    </location>
</feature>
<protein>
    <submittedName>
        <fullName evidence="3">Uncharacterized protein</fullName>
    </submittedName>
</protein>
<keyword evidence="4" id="KW-1185">Reference proteome</keyword>
<feature type="compositionally biased region" description="Low complexity" evidence="1">
    <location>
        <begin position="199"/>
        <end position="222"/>
    </location>
</feature>
<dbReference type="PANTHER" id="PTHR40633:SF1">
    <property type="entry name" value="GPI ANCHORED SERINE-THREONINE RICH PROTEIN (AFU_ORTHOLOGUE AFUA_1G03630)"/>
    <property type="match status" value="1"/>
</dbReference>
<dbReference type="InterPro" id="IPR052982">
    <property type="entry name" value="SRP1/TIP1-like"/>
</dbReference>
<gene>
    <name evidence="3" type="ORF">BDZ94DRAFT_1288716</name>
</gene>
<keyword evidence="2" id="KW-0732">Signal</keyword>
<dbReference type="OrthoDB" id="2432613at2759"/>
<accession>A0A9P6CGR1</accession>
<proteinExistence type="predicted"/>